<comment type="caution">
    <text evidence="3">The sequence shown here is derived from an EMBL/GenBank/DDBJ whole genome shotgun (WGS) entry which is preliminary data.</text>
</comment>
<dbReference type="EMBL" id="LSDK01000076">
    <property type="protein sequence ID" value="KXB76148.1"/>
    <property type="molecule type" value="Genomic_DNA"/>
</dbReference>
<sequence length="155" mass="17170">MHLRPLFTLAAALLLLTACSGDSSGTKTSQEDAPPVQTTDTTLVGKRLHLRFPENVSTVEYLSHKHLFWKSKDSVHGSKEGEDNYSVIRIGKSVFFVNWVEADGTTVSQVLDLDERTCQAFITSNVYSRNQTSRSTSVLSGTIEKIEDANHLLLD</sequence>
<evidence type="ECO:0000259" key="2">
    <source>
        <dbReference type="Pfam" id="PF22036"/>
    </source>
</evidence>
<dbReference type="Proteomes" id="UP000070224">
    <property type="component" value="Unassembled WGS sequence"/>
</dbReference>
<gene>
    <name evidence="3" type="ORF">HMPREF3185_01085</name>
</gene>
<evidence type="ECO:0000313" key="3">
    <source>
        <dbReference type="EMBL" id="KXB76148.1"/>
    </source>
</evidence>
<dbReference type="PATRIC" id="fig|322095.3.peg.1069"/>
<feature type="domain" description="MoaF-like" evidence="2">
    <location>
        <begin position="44"/>
        <end position="125"/>
    </location>
</feature>
<dbReference type="STRING" id="322095.HMPREF3185_01085"/>
<keyword evidence="4" id="KW-1185">Reference proteome</keyword>
<dbReference type="InterPro" id="IPR012674">
    <property type="entry name" value="Calycin"/>
</dbReference>
<evidence type="ECO:0000256" key="1">
    <source>
        <dbReference type="SAM" id="SignalP"/>
    </source>
</evidence>
<dbReference type="PROSITE" id="PS51257">
    <property type="entry name" value="PROKAR_LIPOPROTEIN"/>
    <property type="match status" value="1"/>
</dbReference>
<feature type="signal peptide" evidence="1">
    <location>
        <begin position="1"/>
        <end position="20"/>
    </location>
</feature>
<dbReference type="Gene3D" id="2.40.128.20">
    <property type="match status" value="1"/>
</dbReference>
<keyword evidence="1" id="KW-0732">Signal</keyword>
<dbReference type="AlphaFoldDB" id="A0A134B869"/>
<reference evidence="4" key="1">
    <citation type="submission" date="2016-01" db="EMBL/GenBank/DDBJ databases">
        <authorList>
            <person name="Mitreva M."/>
            <person name="Pepin K.H."/>
            <person name="Mihindukulasuriya K.A."/>
            <person name="Fulton R."/>
            <person name="Fronick C."/>
            <person name="O'Laughlin M."/>
            <person name="Miner T."/>
            <person name="Herter B."/>
            <person name="Rosa B.A."/>
            <person name="Cordes M."/>
            <person name="Tomlinson C."/>
            <person name="Wollam A."/>
            <person name="Palsikar V.B."/>
            <person name="Mardis E.R."/>
            <person name="Wilson R.K."/>
        </authorList>
    </citation>
    <scope>NUCLEOTIDE SEQUENCE [LARGE SCALE GENOMIC DNA]</scope>
    <source>
        <strain evidence="4">KA00683</strain>
    </source>
</reference>
<dbReference type="OrthoDB" id="765051at2"/>
<evidence type="ECO:0000313" key="4">
    <source>
        <dbReference type="Proteomes" id="UP000070224"/>
    </source>
</evidence>
<dbReference type="RefSeq" id="WP_060935401.1">
    <property type="nucleotide sequence ID" value="NZ_KQ960446.1"/>
</dbReference>
<dbReference type="Pfam" id="PF22036">
    <property type="entry name" value="MoaF_like"/>
    <property type="match status" value="1"/>
</dbReference>
<name>A0A134B869_9PORP</name>
<protein>
    <recommendedName>
        <fullName evidence="2">MoaF-like domain-containing protein</fullName>
    </recommendedName>
</protein>
<accession>A0A134B869</accession>
<feature type="chain" id="PRO_5007462189" description="MoaF-like domain-containing protein" evidence="1">
    <location>
        <begin position="21"/>
        <end position="155"/>
    </location>
</feature>
<proteinExistence type="predicted"/>
<dbReference type="InterPro" id="IPR053892">
    <property type="entry name" value="MoaF-like"/>
</dbReference>
<organism evidence="3 4">
    <name type="scientific">Porphyromonas somerae</name>
    <dbReference type="NCBI Taxonomy" id="322095"/>
    <lineage>
        <taxon>Bacteria</taxon>
        <taxon>Pseudomonadati</taxon>
        <taxon>Bacteroidota</taxon>
        <taxon>Bacteroidia</taxon>
        <taxon>Bacteroidales</taxon>
        <taxon>Porphyromonadaceae</taxon>
        <taxon>Porphyromonas</taxon>
    </lineage>
</organism>